<organism evidence="2 3">
    <name type="scientific">Glossina brevipalpis</name>
    <dbReference type="NCBI Taxonomy" id="37001"/>
    <lineage>
        <taxon>Eukaryota</taxon>
        <taxon>Metazoa</taxon>
        <taxon>Ecdysozoa</taxon>
        <taxon>Arthropoda</taxon>
        <taxon>Hexapoda</taxon>
        <taxon>Insecta</taxon>
        <taxon>Pterygota</taxon>
        <taxon>Neoptera</taxon>
        <taxon>Endopterygota</taxon>
        <taxon>Diptera</taxon>
        <taxon>Brachycera</taxon>
        <taxon>Muscomorpha</taxon>
        <taxon>Hippoboscoidea</taxon>
        <taxon>Glossinidae</taxon>
        <taxon>Glossina</taxon>
    </lineage>
</organism>
<keyword evidence="1" id="KW-0812">Transmembrane</keyword>
<accession>A0A1A9WZL7</accession>
<keyword evidence="3" id="KW-1185">Reference proteome</keyword>
<evidence type="ECO:0000313" key="3">
    <source>
        <dbReference type="Proteomes" id="UP000091820"/>
    </source>
</evidence>
<name>A0A1A9WZL7_9MUSC</name>
<dbReference type="EnsemblMetazoa" id="GBRI038632-RA">
    <property type="protein sequence ID" value="GBRI038632-PA"/>
    <property type="gene ID" value="GBRI038632"/>
</dbReference>
<dbReference type="AlphaFoldDB" id="A0A1A9WZL7"/>
<feature type="transmembrane region" description="Helical" evidence="1">
    <location>
        <begin position="142"/>
        <end position="162"/>
    </location>
</feature>
<proteinExistence type="predicted"/>
<dbReference type="Proteomes" id="UP000091820">
    <property type="component" value="Unassembled WGS sequence"/>
</dbReference>
<sequence>MYYANINYVFRILFGCLENKYATGEQSLTFPKCYDDKKHNRELKLGRGFEIYSFFIQLTSHVAEMYLNLIKIFMKTGLLLESKTSPGWVLAQKISGYEEFTSRRIWTPNDEAKCNERIYTLLKIYTPKRIHAFMRIYDLMRIYTVMQIYALIQTYALMRIYALMNLSFYENLCCYENLSAAD</sequence>
<keyword evidence="1" id="KW-0472">Membrane</keyword>
<dbReference type="VEuPathDB" id="VectorBase:GBRI038632"/>
<reference evidence="2" key="2">
    <citation type="submission" date="2020-05" db="UniProtKB">
        <authorList>
            <consortium name="EnsemblMetazoa"/>
        </authorList>
    </citation>
    <scope>IDENTIFICATION</scope>
    <source>
        <strain evidence="2">IAEA</strain>
    </source>
</reference>
<evidence type="ECO:0000313" key="2">
    <source>
        <dbReference type="EnsemblMetazoa" id="GBRI038632-PA"/>
    </source>
</evidence>
<reference evidence="3" key="1">
    <citation type="submission" date="2014-03" db="EMBL/GenBank/DDBJ databases">
        <authorList>
            <person name="Aksoy S."/>
            <person name="Warren W."/>
            <person name="Wilson R.K."/>
        </authorList>
    </citation>
    <scope>NUCLEOTIDE SEQUENCE [LARGE SCALE GENOMIC DNA]</scope>
    <source>
        <strain evidence="3">IAEA</strain>
    </source>
</reference>
<evidence type="ECO:0000256" key="1">
    <source>
        <dbReference type="SAM" id="Phobius"/>
    </source>
</evidence>
<protein>
    <submittedName>
        <fullName evidence="2">Uncharacterized protein</fullName>
    </submittedName>
</protein>
<keyword evidence="1" id="KW-1133">Transmembrane helix</keyword>